<feature type="chain" id="PRO_5001489195" evidence="1">
    <location>
        <begin position="19"/>
        <end position="149"/>
    </location>
</feature>
<evidence type="ECO:0000256" key="1">
    <source>
        <dbReference type="SAM" id="SignalP"/>
    </source>
</evidence>
<dbReference type="GO" id="GO:0004623">
    <property type="term" value="F:phospholipase A2 activity"/>
    <property type="evidence" value="ECO:0007669"/>
    <property type="project" value="InterPro"/>
</dbReference>
<evidence type="ECO:0000313" key="3">
    <source>
        <dbReference type="Proteomes" id="UP000024635"/>
    </source>
</evidence>
<name>A0A016UE36_9BILA</name>
<comment type="caution">
    <text evidence="2">The sequence shown here is derived from an EMBL/GenBank/DDBJ whole genome shotgun (WGS) entry which is preliminary data.</text>
</comment>
<reference evidence="3" key="1">
    <citation type="journal article" date="2015" name="Nat. Genet.">
        <title>The genome and transcriptome of the zoonotic hookworm Ancylostoma ceylanicum identify infection-specific gene families.</title>
        <authorList>
            <person name="Schwarz E.M."/>
            <person name="Hu Y."/>
            <person name="Antoshechkin I."/>
            <person name="Miller M.M."/>
            <person name="Sternberg P.W."/>
            <person name="Aroian R.V."/>
        </authorList>
    </citation>
    <scope>NUCLEOTIDE SEQUENCE</scope>
    <source>
        <strain evidence="3">HY135</strain>
    </source>
</reference>
<accession>A0A016UE36</accession>
<proteinExistence type="predicted"/>
<dbReference type="InterPro" id="IPR036444">
    <property type="entry name" value="PLipase_A2_dom_sf"/>
</dbReference>
<keyword evidence="1" id="KW-0732">Signal</keyword>
<dbReference type="GO" id="GO:0050482">
    <property type="term" value="P:arachidonate secretion"/>
    <property type="evidence" value="ECO:0007669"/>
    <property type="project" value="InterPro"/>
</dbReference>
<keyword evidence="3" id="KW-1185">Reference proteome</keyword>
<gene>
    <name evidence="2" type="primary">Acey_s0045.g1270</name>
    <name evidence="2" type="ORF">Y032_0045g1270</name>
</gene>
<dbReference type="InterPro" id="IPR053322">
    <property type="entry name" value="PLA2-like"/>
</dbReference>
<dbReference type="PANTHER" id="PTHR34228">
    <property type="entry name" value="PROTEIN CBG09474-RELATED"/>
    <property type="match status" value="1"/>
</dbReference>
<dbReference type="OrthoDB" id="5846818at2759"/>
<dbReference type="GO" id="GO:0006644">
    <property type="term" value="P:phospholipid metabolic process"/>
    <property type="evidence" value="ECO:0007669"/>
    <property type="project" value="InterPro"/>
</dbReference>
<feature type="signal peptide" evidence="1">
    <location>
        <begin position="1"/>
        <end position="18"/>
    </location>
</feature>
<dbReference type="SUPFAM" id="SSF48619">
    <property type="entry name" value="Phospholipase A2, PLA2"/>
    <property type="match status" value="1"/>
</dbReference>
<sequence>MFYVTLILVVLQPHGSSTFNLRDWFTNEVESAKNAVIKVKNWVKNLRLWSSRDWDCGTERMWSTKLISKAVAEKECPNVLDQINRACRWHDSCYEHRLVVQNMCDMMFCENLFNISFPSKEEKQACFLTQAMCDAVKLGGAFFYSDKTK</sequence>
<dbReference type="Proteomes" id="UP000024635">
    <property type="component" value="Unassembled WGS sequence"/>
</dbReference>
<protein>
    <submittedName>
        <fullName evidence="2">Uncharacterized protein</fullName>
    </submittedName>
</protein>
<evidence type="ECO:0000313" key="2">
    <source>
        <dbReference type="EMBL" id="EYC13107.1"/>
    </source>
</evidence>
<dbReference type="EMBL" id="JARK01001381">
    <property type="protein sequence ID" value="EYC13107.1"/>
    <property type="molecule type" value="Genomic_DNA"/>
</dbReference>
<dbReference type="AlphaFoldDB" id="A0A016UE36"/>
<organism evidence="2 3">
    <name type="scientific">Ancylostoma ceylanicum</name>
    <dbReference type="NCBI Taxonomy" id="53326"/>
    <lineage>
        <taxon>Eukaryota</taxon>
        <taxon>Metazoa</taxon>
        <taxon>Ecdysozoa</taxon>
        <taxon>Nematoda</taxon>
        <taxon>Chromadorea</taxon>
        <taxon>Rhabditida</taxon>
        <taxon>Rhabditina</taxon>
        <taxon>Rhabditomorpha</taxon>
        <taxon>Strongyloidea</taxon>
        <taxon>Ancylostomatidae</taxon>
        <taxon>Ancylostomatinae</taxon>
        <taxon>Ancylostoma</taxon>
    </lineage>
</organism>